<dbReference type="Proteomes" id="UP000095286">
    <property type="component" value="Unplaced"/>
</dbReference>
<name>A0AC35TZ27_9BILA</name>
<organism evidence="1 2">
    <name type="scientific">Rhabditophanes sp. KR3021</name>
    <dbReference type="NCBI Taxonomy" id="114890"/>
    <lineage>
        <taxon>Eukaryota</taxon>
        <taxon>Metazoa</taxon>
        <taxon>Ecdysozoa</taxon>
        <taxon>Nematoda</taxon>
        <taxon>Chromadorea</taxon>
        <taxon>Rhabditida</taxon>
        <taxon>Tylenchina</taxon>
        <taxon>Panagrolaimomorpha</taxon>
        <taxon>Strongyloidoidea</taxon>
        <taxon>Alloionematidae</taxon>
        <taxon>Rhabditophanes</taxon>
    </lineage>
</organism>
<sequence>MEEGVKCGCKGVRYCKFCVDSDRIKKFQFEKDPFGDHEVFVYSPAHNKSFKSALKADASLEQIREERNHLDKMGESDLSDLKCLEIEGLLLQLDFVNGEEEKFLAERIDKKEWKLSQSGRRKQDYGPQVAFKHQKVKICRFIGMPDYADIILNKMQQISDEKLGHYQPFELCNLEYDEERLSSIDMHKDDMWIWGNRLISLNLLEGSIMSLEKEKQLVFVDMPRLSLLCMYNECRYQWSHAIFPKHIVGRRIALTMREPGEAFLEGGNMYEAYGKELIRIGNIRLSTA</sequence>
<accession>A0AC35TZ27</accession>
<proteinExistence type="predicted"/>
<dbReference type="WBParaSite" id="RSKR_0000605800.1">
    <property type="protein sequence ID" value="RSKR_0000605800.1"/>
    <property type="gene ID" value="RSKR_0000605800"/>
</dbReference>
<evidence type="ECO:0000313" key="1">
    <source>
        <dbReference type="Proteomes" id="UP000095286"/>
    </source>
</evidence>
<evidence type="ECO:0000313" key="2">
    <source>
        <dbReference type="WBParaSite" id="RSKR_0000605800.1"/>
    </source>
</evidence>
<protein>
    <submittedName>
        <fullName evidence="2">2OG-FeII_Oxy_2 domain-containing protein</fullName>
    </submittedName>
</protein>
<reference evidence="2" key="1">
    <citation type="submission" date="2016-11" db="UniProtKB">
        <authorList>
            <consortium name="WormBaseParasite"/>
        </authorList>
    </citation>
    <scope>IDENTIFICATION</scope>
    <source>
        <strain evidence="2">KR3021</strain>
    </source>
</reference>